<reference evidence="6" key="1">
    <citation type="journal article" date="2020" name="bioRxiv">
        <title>Comparative genomics of Chlamydomonas.</title>
        <authorList>
            <person name="Craig R.J."/>
            <person name="Hasan A.R."/>
            <person name="Ness R.W."/>
            <person name="Keightley P.D."/>
        </authorList>
    </citation>
    <scope>NUCLEOTIDE SEQUENCE</scope>
    <source>
        <strain evidence="6">CCAP 11/70</strain>
    </source>
</reference>
<dbReference type="InterPro" id="IPR011042">
    <property type="entry name" value="6-blade_b-propeller_TolB-like"/>
</dbReference>
<name>A0A835YCQ9_9CHLO</name>
<keyword evidence="2" id="KW-0677">Repeat</keyword>
<evidence type="ECO:0000256" key="4">
    <source>
        <dbReference type="SAM" id="MobiDB-lite"/>
    </source>
</evidence>
<dbReference type="CDD" id="cd18186">
    <property type="entry name" value="BTB_POZ_ZBTB_KLHL-like"/>
    <property type="match status" value="1"/>
</dbReference>
<organism evidence="6 7">
    <name type="scientific">Edaphochlamys debaryana</name>
    <dbReference type="NCBI Taxonomy" id="47281"/>
    <lineage>
        <taxon>Eukaryota</taxon>
        <taxon>Viridiplantae</taxon>
        <taxon>Chlorophyta</taxon>
        <taxon>core chlorophytes</taxon>
        <taxon>Chlorophyceae</taxon>
        <taxon>CS clade</taxon>
        <taxon>Chlamydomonadales</taxon>
        <taxon>Chlamydomonadales incertae sedis</taxon>
        <taxon>Edaphochlamys</taxon>
    </lineage>
</organism>
<dbReference type="InterPro" id="IPR000210">
    <property type="entry name" value="BTB/POZ_dom"/>
</dbReference>
<dbReference type="PANTHER" id="PTHR46231:SF1">
    <property type="entry name" value="ANKYRIN REPEAT AND BTB_POZ DOMAIN-CONTAINING PROTEIN 1"/>
    <property type="match status" value="1"/>
</dbReference>
<feature type="domain" description="BTB" evidence="5">
    <location>
        <begin position="486"/>
        <end position="553"/>
    </location>
</feature>
<keyword evidence="3" id="KW-0040">ANK repeat</keyword>
<dbReference type="Proteomes" id="UP000612055">
    <property type="component" value="Unassembled WGS sequence"/>
</dbReference>
<protein>
    <recommendedName>
        <fullName evidence="5">BTB domain-containing protein</fullName>
    </recommendedName>
</protein>
<accession>A0A835YCQ9</accession>
<dbReference type="SUPFAM" id="SSF63829">
    <property type="entry name" value="Calcium-dependent phosphotriesterase"/>
    <property type="match status" value="1"/>
</dbReference>
<comment type="pathway">
    <text evidence="1">Protein modification; protein ubiquitination.</text>
</comment>
<dbReference type="SMART" id="SM00225">
    <property type="entry name" value="BTB"/>
    <property type="match status" value="1"/>
</dbReference>
<keyword evidence="7" id="KW-1185">Reference proteome</keyword>
<dbReference type="Gene3D" id="2.120.10.30">
    <property type="entry name" value="TolB, C-terminal domain"/>
    <property type="match status" value="1"/>
</dbReference>
<gene>
    <name evidence="6" type="ORF">HYH03_001270</name>
</gene>
<dbReference type="PANTHER" id="PTHR46231">
    <property type="entry name" value="ANKYRIN REPEAT AND BTB/POZ DOMAIN-CONTAINING PROTEIN 1"/>
    <property type="match status" value="1"/>
</dbReference>
<feature type="region of interest" description="Disordered" evidence="4">
    <location>
        <begin position="1"/>
        <end position="20"/>
    </location>
</feature>
<dbReference type="OrthoDB" id="534632at2759"/>
<feature type="region of interest" description="Disordered" evidence="4">
    <location>
        <begin position="238"/>
        <end position="306"/>
    </location>
</feature>
<evidence type="ECO:0000256" key="2">
    <source>
        <dbReference type="ARBA" id="ARBA00022737"/>
    </source>
</evidence>
<dbReference type="GO" id="GO:0005737">
    <property type="term" value="C:cytoplasm"/>
    <property type="evidence" value="ECO:0007669"/>
    <property type="project" value="TreeGrafter"/>
</dbReference>
<dbReference type="InterPro" id="IPR044515">
    <property type="entry name" value="ABTB1"/>
</dbReference>
<dbReference type="Pfam" id="PF00651">
    <property type="entry name" value="BTB"/>
    <property type="match status" value="1"/>
</dbReference>
<dbReference type="SUPFAM" id="SSF54695">
    <property type="entry name" value="POZ domain"/>
    <property type="match status" value="1"/>
</dbReference>
<dbReference type="EMBL" id="JAEHOE010000003">
    <property type="protein sequence ID" value="KAG2500490.1"/>
    <property type="molecule type" value="Genomic_DNA"/>
</dbReference>
<evidence type="ECO:0000259" key="5">
    <source>
        <dbReference type="PROSITE" id="PS50097"/>
    </source>
</evidence>
<proteinExistence type="predicted"/>
<evidence type="ECO:0000256" key="3">
    <source>
        <dbReference type="ARBA" id="ARBA00023043"/>
    </source>
</evidence>
<evidence type="ECO:0000256" key="1">
    <source>
        <dbReference type="ARBA" id="ARBA00004906"/>
    </source>
</evidence>
<dbReference type="PROSITE" id="PS50097">
    <property type="entry name" value="BTB"/>
    <property type="match status" value="1"/>
</dbReference>
<comment type="caution">
    <text evidence="6">The sequence shown here is derived from an EMBL/GenBank/DDBJ whole genome shotgun (WGS) entry which is preliminary data.</text>
</comment>
<evidence type="ECO:0000313" key="6">
    <source>
        <dbReference type="EMBL" id="KAG2500490.1"/>
    </source>
</evidence>
<dbReference type="GO" id="GO:0000151">
    <property type="term" value="C:ubiquitin ligase complex"/>
    <property type="evidence" value="ECO:0007669"/>
    <property type="project" value="TreeGrafter"/>
</dbReference>
<evidence type="ECO:0000313" key="7">
    <source>
        <dbReference type="Proteomes" id="UP000612055"/>
    </source>
</evidence>
<sequence length="662" mass="66729">MGDSSRALTGPTPDGRHSKITLGVPFPVALCTRSKDGSAGGQTLVFSNDRDGLFSAGSGVTRIYELLGVESGQEGPVRLGRAIELKERGPDGDLRPYNCQVAVHRAVYDTYSNSVYFVEGRALMRLGPDDVVAPLAGHRELCGGADGPGLGGARFQLPHSLASDGAGCLYLADGGTVRRVRLPRPADPPGTEAEVTTVYGGVWSSGFVDVAFDASQGVLYAATHSAVYRLPEDGSVPARVAGSDAPPTPASAPMRAHAHAPAPPRRGGRGGGADRAGAAAAPPAAQANAAPAPPPQPDGFPALGFQPAANPLGLGAGAGAGADAAGGGGGGGPLGGAAGGGAGGGGAAAAAARGRAGAAGGGAAGALAGSSAGCSFSGVSGLVADGEGRLVVADRQQVVRLAPGGGVEAVVSVGKGDTSWGAVGCYPCVLPNGWLALCQYHDRRVLLLRMGLRPAGAAAQRLAWHEGLPGLVTDLARLLACPDGSDDVTLVVGGSAFRCHRLILGARCAYFRRLFAGGFADSGAREVVLQDADPEAFQLLLTHLYTGDLAFPPHTLRAVAELADRLLLPEVTSFVHRRLLASTAAGSVVGDMLWAYRMGFADLLAGYKDWYLAHQPQVLAAAPEAVRDLCASAPGLMFDLHCETVSRGAGGTCGAGALRRPL</sequence>
<dbReference type="Gene3D" id="3.30.710.10">
    <property type="entry name" value="Potassium Channel Kv1.1, Chain A"/>
    <property type="match status" value="1"/>
</dbReference>
<dbReference type="AlphaFoldDB" id="A0A835YCQ9"/>
<dbReference type="InterPro" id="IPR011333">
    <property type="entry name" value="SKP1/BTB/POZ_sf"/>
</dbReference>
<feature type="compositionally biased region" description="Low complexity" evidence="4">
    <location>
        <begin position="275"/>
        <end position="290"/>
    </location>
</feature>